<feature type="transmembrane region" description="Helical" evidence="7">
    <location>
        <begin position="237"/>
        <end position="254"/>
    </location>
</feature>
<evidence type="ECO:0000256" key="2">
    <source>
        <dbReference type="ARBA" id="ARBA00008017"/>
    </source>
</evidence>
<dbReference type="PANTHER" id="PTHR30460:SF0">
    <property type="entry name" value="MODERATE CONDUCTANCE MECHANOSENSITIVE CHANNEL YBIO"/>
    <property type="match status" value="1"/>
</dbReference>
<reference evidence="12 13" key="1">
    <citation type="journal article" date="2005" name="DNA Res.">
        <title>Complete genome sequence of the facultative anaerobic magnetotactic bacterium Magnetospirillum sp. strain AMB-1.</title>
        <authorList>
            <person name="Matsunaga T."/>
            <person name="Okamura Y."/>
            <person name="Fukuda Y."/>
            <person name="Wahyudi A.T."/>
            <person name="Murase Y."/>
            <person name="Takeyama H."/>
        </authorList>
    </citation>
    <scope>NUCLEOTIDE SEQUENCE [LARGE SCALE GENOMIC DNA]</scope>
    <source>
        <strain evidence="13">ATCC 700264 / AMB-1</strain>
    </source>
</reference>
<keyword evidence="5 7" id="KW-1133">Transmembrane helix</keyword>
<feature type="domain" description="Mechanosensitive ion channel transmembrane helices 2/3" evidence="11">
    <location>
        <begin position="221"/>
        <end position="256"/>
    </location>
</feature>
<dbReference type="PANTHER" id="PTHR30460">
    <property type="entry name" value="MODERATE CONDUCTANCE MECHANOSENSITIVE CHANNEL YBIO"/>
    <property type="match status" value="1"/>
</dbReference>
<dbReference type="KEGG" id="mag:amb0311"/>
<feature type="domain" description="Mechanosensitive ion channel MscS" evidence="9">
    <location>
        <begin position="258"/>
        <end position="322"/>
    </location>
</feature>
<evidence type="ECO:0000256" key="1">
    <source>
        <dbReference type="ARBA" id="ARBA00004651"/>
    </source>
</evidence>
<dbReference type="GO" id="GO:0005886">
    <property type="term" value="C:plasma membrane"/>
    <property type="evidence" value="ECO:0007669"/>
    <property type="project" value="UniProtKB-SubCell"/>
</dbReference>
<keyword evidence="4 7" id="KW-0812">Transmembrane</keyword>
<feature type="domain" description="Mechanosensitive ion channel MscS C-terminal" evidence="10">
    <location>
        <begin position="329"/>
        <end position="415"/>
    </location>
</feature>
<dbReference type="InterPro" id="IPR010920">
    <property type="entry name" value="LSM_dom_sf"/>
</dbReference>
<feature type="transmembrane region" description="Helical" evidence="7">
    <location>
        <begin position="76"/>
        <end position="93"/>
    </location>
</feature>
<feature type="transmembrane region" description="Helical" evidence="7">
    <location>
        <begin position="161"/>
        <end position="182"/>
    </location>
</feature>
<comment type="similarity">
    <text evidence="2">Belongs to the MscS (TC 1.A.23) family.</text>
</comment>
<evidence type="ECO:0000256" key="4">
    <source>
        <dbReference type="ARBA" id="ARBA00022692"/>
    </source>
</evidence>
<dbReference type="InterPro" id="IPR011066">
    <property type="entry name" value="MscS_channel_C_sf"/>
</dbReference>
<dbReference type="InterPro" id="IPR049278">
    <property type="entry name" value="MS_channel_C"/>
</dbReference>
<evidence type="ECO:0000256" key="8">
    <source>
        <dbReference type="SAM" id="SignalP"/>
    </source>
</evidence>
<dbReference type="InterPro" id="IPR049142">
    <property type="entry name" value="MS_channel_1st"/>
</dbReference>
<feature type="signal peptide" evidence="8">
    <location>
        <begin position="1"/>
        <end position="29"/>
    </location>
</feature>
<evidence type="ECO:0000259" key="11">
    <source>
        <dbReference type="Pfam" id="PF21088"/>
    </source>
</evidence>
<dbReference type="InterPro" id="IPR023408">
    <property type="entry name" value="MscS_beta-dom_sf"/>
</dbReference>
<name>Q2WAL0_PARM1</name>
<organism evidence="12 13">
    <name type="scientific">Paramagnetospirillum magneticum (strain ATCC 700264 / AMB-1)</name>
    <name type="common">Magnetospirillum magneticum</name>
    <dbReference type="NCBI Taxonomy" id="342108"/>
    <lineage>
        <taxon>Bacteria</taxon>
        <taxon>Pseudomonadati</taxon>
        <taxon>Pseudomonadota</taxon>
        <taxon>Alphaproteobacteria</taxon>
        <taxon>Rhodospirillales</taxon>
        <taxon>Magnetospirillaceae</taxon>
        <taxon>Paramagnetospirillum</taxon>
    </lineage>
</organism>
<proteinExistence type="inferred from homology"/>
<accession>Q2WAL0</accession>
<feature type="transmembrane region" description="Helical" evidence="7">
    <location>
        <begin position="123"/>
        <end position="141"/>
    </location>
</feature>
<sequence length="426" mass="45250">MSAVAHNGVLRRLFATVLLLVSLGGGALAQTAAPPAPPPALPAAVPELPGQINAIGDKAADVMVQKMVDHSGRDQWGHTAVIVVLTLAVAFGADRLSRGAWHRFAGRRLSDEQRLRIRQRLGWLRRILLGGLGTAVGLMVVQSLGVYNVLAVVGSEWGRRILSGLINIVLVLALAVVFWEVLRAAIERYLSATDSDGNQLQRSGRVRTLLPLVRNAAFIMLVISVGLIVLSEIGVNIAPLLAGAGVLGIAIGFGSQKLVQDIITGAFVLFEDTMAVGDAVKVGEHVGTVEAISIRAIKIRDGNGALHTVPFGAVSTVVNSSRGFNYAAMDIPVAYEVETDKAAAVITDLGAEMRAEAGWGAMMIDPVEVQGVERFDAASVVLRVRIKTTPGDRVTLIREFNRRLKQRFDAAGIAMSSPQAQKVVSH</sequence>
<dbReference type="Pfam" id="PF21088">
    <property type="entry name" value="MS_channel_1st"/>
    <property type="match status" value="1"/>
</dbReference>
<keyword evidence="8" id="KW-0732">Signal</keyword>
<dbReference type="HOGENOM" id="CLU_643727_0_0_5"/>
<evidence type="ECO:0000256" key="5">
    <source>
        <dbReference type="ARBA" id="ARBA00022989"/>
    </source>
</evidence>
<dbReference type="InterPro" id="IPR045276">
    <property type="entry name" value="YbiO_bact"/>
</dbReference>
<dbReference type="Gene3D" id="1.10.287.1260">
    <property type="match status" value="1"/>
</dbReference>
<dbReference type="InterPro" id="IPR011014">
    <property type="entry name" value="MscS_channel_TM-2"/>
</dbReference>
<dbReference type="Pfam" id="PF21082">
    <property type="entry name" value="MS_channel_3rd"/>
    <property type="match status" value="1"/>
</dbReference>
<dbReference type="Gene3D" id="3.30.70.100">
    <property type="match status" value="1"/>
</dbReference>
<dbReference type="InterPro" id="IPR006685">
    <property type="entry name" value="MscS_channel_2nd"/>
</dbReference>
<protein>
    <submittedName>
        <fullName evidence="12">Small-conductance mechanosensitive channel</fullName>
    </submittedName>
</protein>
<feature type="chain" id="PRO_5004218380" evidence="8">
    <location>
        <begin position="30"/>
        <end position="426"/>
    </location>
</feature>
<dbReference type="Pfam" id="PF00924">
    <property type="entry name" value="MS_channel_2nd"/>
    <property type="match status" value="1"/>
</dbReference>
<dbReference type="Proteomes" id="UP000007058">
    <property type="component" value="Chromosome"/>
</dbReference>
<evidence type="ECO:0000313" key="12">
    <source>
        <dbReference type="EMBL" id="BAE49115.1"/>
    </source>
</evidence>
<keyword evidence="6 7" id="KW-0472">Membrane</keyword>
<keyword evidence="3" id="KW-1003">Cell membrane</keyword>
<dbReference type="STRING" id="342108.amb0311"/>
<dbReference type="SUPFAM" id="SSF50182">
    <property type="entry name" value="Sm-like ribonucleoproteins"/>
    <property type="match status" value="1"/>
</dbReference>
<dbReference type="EMBL" id="AP007255">
    <property type="protein sequence ID" value="BAE49115.1"/>
    <property type="molecule type" value="Genomic_DNA"/>
</dbReference>
<feature type="transmembrane region" description="Helical" evidence="7">
    <location>
        <begin position="212"/>
        <end position="231"/>
    </location>
</feature>
<dbReference type="AlphaFoldDB" id="Q2WAL0"/>
<keyword evidence="13" id="KW-1185">Reference proteome</keyword>
<dbReference type="Gene3D" id="2.30.30.60">
    <property type="match status" value="1"/>
</dbReference>
<evidence type="ECO:0000313" key="13">
    <source>
        <dbReference type="Proteomes" id="UP000007058"/>
    </source>
</evidence>
<comment type="subcellular location">
    <subcellularLocation>
        <location evidence="1">Cell membrane</location>
        <topology evidence="1">Multi-pass membrane protein</topology>
    </subcellularLocation>
</comment>
<evidence type="ECO:0000256" key="6">
    <source>
        <dbReference type="ARBA" id="ARBA00023136"/>
    </source>
</evidence>
<dbReference type="SUPFAM" id="SSF82861">
    <property type="entry name" value="Mechanosensitive channel protein MscS (YggB), transmembrane region"/>
    <property type="match status" value="1"/>
</dbReference>
<dbReference type="RefSeq" id="WP_011382758.1">
    <property type="nucleotide sequence ID" value="NC_007626.1"/>
</dbReference>
<evidence type="ECO:0000259" key="9">
    <source>
        <dbReference type="Pfam" id="PF00924"/>
    </source>
</evidence>
<evidence type="ECO:0000256" key="7">
    <source>
        <dbReference type="SAM" id="Phobius"/>
    </source>
</evidence>
<dbReference type="GO" id="GO:0008381">
    <property type="term" value="F:mechanosensitive monoatomic ion channel activity"/>
    <property type="evidence" value="ECO:0007669"/>
    <property type="project" value="InterPro"/>
</dbReference>
<dbReference type="SUPFAM" id="SSF82689">
    <property type="entry name" value="Mechanosensitive channel protein MscS (YggB), C-terminal domain"/>
    <property type="match status" value="1"/>
</dbReference>
<evidence type="ECO:0000259" key="10">
    <source>
        <dbReference type="Pfam" id="PF21082"/>
    </source>
</evidence>
<evidence type="ECO:0000256" key="3">
    <source>
        <dbReference type="ARBA" id="ARBA00022475"/>
    </source>
</evidence>
<gene>
    <name evidence="12" type="ordered locus">amb0311</name>
</gene>